<proteinExistence type="predicted"/>
<feature type="coiled-coil region" evidence="2">
    <location>
        <begin position="702"/>
        <end position="729"/>
    </location>
</feature>
<dbReference type="PROSITE" id="PS50020">
    <property type="entry name" value="WW_DOMAIN_2"/>
    <property type="match status" value="3"/>
</dbReference>
<feature type="region of interest" description="Disordered" evidence="3">
    <location>
        <begin position="397"/>
        <end position="482"/>
    </location>
</feature>
<evidence type="ECO:0000256" key="2">
    <source>
        <dbReference type="SAM" id="Coils"/>
    </source>
</evidence>
<dbReference type="AlphaFoldDB" id="A0A811KCQ9"/>
<feature type="region of interest" description="Disordered" evidence="3">
    <location>
        <begin position="918"/>
        <end position="941"/>
    </location>
</feature>
<feature type="domain" description="WW" evidence="4">
    <location>
        <begin position="355"/>
        <end position="384"/>
    </location>
</feature>
<dbReference type="SMART" id="SM00441">
    <property type="entry name" value="FF"/>
    <property type="match status" value="6"/>
</dbReference>
<keyword evidence="2" id="KW-0175">Coiled coil</keyword>
<name>A0A811KCQ9_9BILA</name>
<evidence type="ECO:0000313" key="6">
    <source>
        <dbReference type="EMBL" id="CAD5213148.1"/>
    </source>
</evidence>
<dbReference type="InterPro" id="IPR045148">
    <property type="entry name" value="TCRG1-like"/>
</dbReference>
<dbReference type="InterPro" id="IPR036020">
    <property type="entry name" value="WW_dom_sf"/>
</dbReference>
<organism evidence="6 7">
    <name type="scientific">Bursaphelenchus okinawaensis</name>
    <dbReference type="NCBI Taxonomy" id="465554"/>
    <lineage>
        <taxon>Eukaryota</taxon>
        <taxon>Metazoa</taxon>
        <taxon>Ecdysozoa</taxon>
        <taxon>Nematoda</taxon>
        <taxon>Chromadorea</taxon>
        <taxon>Rhabditida</taxon>
        <taxon>Tylenchina</taxon>
        <taxon>Tylenchomorpha</taxon>
        <taxon>Aphelenchoidea</taxon>
        <taxon>Aphelenchoididae</taxon>
        <taxon>Bursaphelenchus</taxon>
    </lineage>
</organism>
<sequence length="941" mass="108751">MAIQLKEVSLDTVMEAEPTTNGQENGSPSEPLQSQPQPLSQVPAQQPQPLSQVPQQPFRPRFPNHRSFFPAPGGPRPYGNVAPYGFRPLMNAPPPRPSPADQAERLKRFAGVPQDKELWVETKASDGRSYFYHAITRETVWEKPEDAVVMEQAELQALIEKGQKEEKEQQAKQGYPPNFNPQFGNGFPPGNFPPRPENPWQEYTTPEGKKYYHNPVTQETTWTKPEGFKENEPKPAAAPQKLFPPAGSNANAMPINANPGMFNPGFGAPPPGMFGPRPPFGGPFGAPFGGPPGMPRLPMPGMPIPGQGMPPGMGPMPGQGLAPVMGQVAPMQAAPKQAGDNDKGRPISSSAVPGTPWCVVWTSDKRVFFFNPSTRVSVWERPPELYNRSDVDALVAKCPDQKRKQESDEDSDTENNIQMHEDDDDNDSDNSDGSEPVKKKSRKEKKAQKIAEEKRRLEEQKKQEQQKRKPVEKEEDPAIKAEIEAREKRAAIPLEERIQMFRKLLEEKEVSASSTYQRELSKIIYDPRYLLLAVDERKAAFEAYTKEKVEIERAEKKKKAKEAKEQFKLLLDESELHGKSTFTSFSSKHGKDDRFKAVEKMRDREEMFKDFVAEIYKKEKEEKRKERDIAKEKFKELLKEQTDLHRKSRWSHVKRKIDSDERYKHKYLDSALREDLFRDYVATLGDNEVELEEGETPDDGDNNELSATEKALEERKKAVAEEMGEHMKERTKESERHKHNEQEQLFQNMLIDIIKNPDLSYHDGRKLLKKDSRYEELDLLEKSTKERLFADHTHNLERKRREQFFQLLAEKEDITYRTKWRDARKILETDERYEKVISSERRAEREFNDWALRQKDKIYEEFDALLRETKIITYQSQKMIQENEQHLKDILAVLENDKRYLILNEEPDKRERLLEKYLTELDRKGPPPPPTATDGDRRNRK</sequence>
<dbReference type="PANTHER" id="PTHR15377:SF3">
    <property type="entry name" value="WW DOMAIN-CONTAINING PROTEIN"/>
    <property type="match status" value="1"/>
</dbReference>
<keyword evidence="7" id="KW-1185">Reference proteome</keyword>
<evidence type="ECO:0000259" key="4">
    <source>
        <dbReference type="PROSITE" id="PS50020"/>
    </source>
</evidence>
<feature type="region of interest" description="Disordered" evidence="3">
    <location>
        <begin position="1"/>
        <end position="102"/>
    </location>
</feature>
<dbReference type="Pfam" id="PF23517">
    <property type="entry name" value="WW_TCERG1"/>
    <property type="match status" value="1"/>
</dbReference>
<dbReference type="Proteomes" id="UP000614601">
    <property type="component" value="Unassembled WGS sequence"/>
</dbReference>
<dbReference type="GO" id="GO:0003712">
    <property type="term" value="F:transcription coregulator activity"/>
    <property type="evidence" value="ECO:0007669"/>
    <property type="project" value="TreeGrafter"/>
</dbReference>
<evidence type="ECO:0000259" key="5">
    <source>
        <dbReference type="PROSITE" id="PS51676"/>
    </source>
</evidence>
<dbReference type="EMBL" id="CAJFDH010000002">
    <property type="protein sequence ID" value="CAD5213148.1"/>
    <property type="molecule type" value="Genomic_DNA"/>
</dbReference>
<dbReference type="SUPFAM" id="SSF51045">
    <property type="entry name" value="WW domain"/>
    <property type="match status" value="3"/>
</dbReference>
<dbReference type="GO" id="GO:0070063">
    <property type="term" value="F:RNA polymerase binding"/>
    <property type="evidence" value="ECO:0007669"/>
    <property type="project" value="InterPro"/>
</dbReference>
<dbReference type="Pfam" id="PF00397">
    <property type="entry name" value="WW"/>
    <property type="match status" value="2"/>
</dbReference>
<dbReference type="SMART" id="SM00456">
    <property type="entry name" value="WW"/>
    <property type="match status" value="3"/>
</dbReference>
<dbReference type="Proteomes" id="UP000783686">
    <property type="component" value="Unassembled WGS sequence"/>
</dbReference>
<evidence type="ECO:0000313" key="7">
    <source>
        <dbReference type="Proteomes" id="UP000614601"/>
    </source>
</evidence>
<comment type="caution">
    <text evidence="6">The sequence shown here is derived from an EMBL/GenBank/DDBJ whole genome shotgun (WGS) entry which is preliminary data.</text>
</comment>
<dbReference type="GO" id="GO:0005634">
    <property type="term" value="C:nucleus"/>
    <property type="evidence" value="ECO:0007669"/>
    <property type="project" value="TreeGrafter"/>
</dbReference>
<feature type="coiled-coil region" evidence="2">
    <location>
        <begin position="613"/>
        <end position="640"/>
    </location>
</feature>
<feature type="coiled-coil region" evidence="2">
    <location>
        <begin position="544"/>
        <end position="573"/>
    </location>
</feature>
<dbReference type="PANTHER" id="PTHR15377">
    <property type="entry name" value="TRANSCRIPTION ELONGATION REGULATOR 1"/>
    <property type="match status" value="1"/>
</dbReference>
<feature type="domain" description="FF" evidence="5">
    <location>
        <begin position="796"/>
        <end position="853"/>
    </location>
</feature>
<evidence type="ECO:0000256" key="1">
    <source>
        <dbReference type="ARBA" id="ARBA00022737"/>
    </source>
</evidence>
<feature type="domain" description="WW" evidence="4">
    <location>
        <begin position="119"/>
        <end position="146"/>
    </location>
</feature>
<dbReference type="InterPro" id="IPR036517">
    <property type="entry name" value="FF_domain_sf"/>
</dbReference>
<dbReference type="PROSITE" id="PS01159">
    <property type="entry name" value="WW_DOMAIN_1"/>
    <property type="match status" value="1"/>
</dbReference>
<evidence type="ECO:0008006" key="8">
    <source>
        <dbReference type="Google" id="ProtNLM"/>
    </source>
</evidence>
<feature type="domain" description="FF" evidence="5">
    <location>
        <begin position="559"/>
        <end position="614"/>
    </location>
</feature>
<dbReference type="Pfam" id="PF01846">
    <property type="entry name" value="FF"/>
    <property type="match status" value="6"/>
</dbReference>
<dbReference type="PROSITE" id="PS51676">
    <property type="entry name" value="FF"/>
    <property type="match status" value="3"/>
</dbReference>
<keyword evidence="1" id="KW-0677">Repeat</keyword>
<gene>
    <name evidence="6" type="ORF">BOKJ2_LOCUS4949</name>
</gene>
<feature type="compositionally biased region" description="Basic and acidic residues" evidence="3">
    <location>
        <begin position="447"/>
        <end position="482"/>
    </location>
</feature>
<dbReference type="InterPro" id="IPR002713">
    <property type="entry name" value="FF_domain"/>
</dbReference>
<dbReference type="SUPFAM" id="SSF81698">
    <property type="entry name" value="FF domain"/>
    <property type="match status" value="5"/>
</dbReference>
<dbReference type="EMBL" id="CAJFCW020000002">
    <property type="protein sequence ID" value="CAG9099337.1"/>
    <property type="molecule type" value="Genomic_DNA"/>
</dbReference>
<dbReference type="FunFam" id="2.20.70.10:FF:000049">
    <property type="entry name" value="Transcription elongation regulator 1-like"/>
    <property type="match status" value="1"/>
</dbReference>
<feature type="domain" description="FF" evidence="5">
    <location>
        <begin position="492"/>
        <end position="547"/>
    </location>
</feature>
<feature type="region of interest" description="Disordered" evidence="3">
    <location>
        <begin position="331"/>
        <end position="355"/>
    </location>
</feature>
<dbReference type="OrthoDB" id="63972at2759"/>
<evidence type="ECO:0000256" key="3">
    <source>
        <dbReference type="SAM" id="MobiDB-lite"/>
    </source>
</evidence>
<dbReference type="CDD" id="cd00201">
    <property type="entry name" value="WW"/>
    <property type="match status" value="3"/>
</dbReference>
<dbReference type="Gene3D" id="2.20.70.10">
    <property type="match status" value="3"/>
</dbReference>
<protein>
    <recommendedName>
        <fullName evidence="8">Transcription elongation regulator 1</fullName>
    </recommendedName>
</protein>
<dbReference type="InterPro" id="IPR001202">
    <property type="entry name" value="WW_dom"/>
</dbReference>
<feature type="domain" description="WW" evidence="4">
    <location>
        <begin position="194"/>
        <end position="227"/>
    </location>
</feature>
<dbReference type="InterPro" id="IPR057565">
    <property type="entry name" value="WW_TCRG1_3rd"/>
</dbReference>
<accession>A0A811KCQ9</accession>
<feature type="compositionally biased region" description="Low complexity" evidence="3">
    <location>
        <begin position="27"/>
        <end position="61"/>
    </location>
</feature>
<dbReference type="Gene3D" id="1.10.10.440">
    <property type="entry name" value="FF domain"/>
    <property type="match status" value="6"/>
</dbReference>
<feature type="compositionally biased region" description="Acidic residues" evidence="3">
    <location>
        <begin position="421"/>
        <end position="432"/>
    </location>
</feature>
<reference evidence="6" key="1">
    <citation type="submission" date="2020-09" db="EMBL/GenBank/DDBJ databases">
        <authorList>
            <person name="Kikuchi T."/>
        </authorList>
    </citation>
    <scope>NUCLEOTIDE SEQUENCE</scope>
    <source>
        <strain evidence="6">SH1</strain>
    </source>
</reference>